<evidence type="ECO:0008006" key="3">
    <source>
        <dbReference type="Google" id="ProtNLM"/>
    </source>
</evidence>
<dbReference type="EMBL" id="CP014224">
    <property type="protein sequence ID" value="ANW96802.1"/>
    <property type="molecule type" value="Genomic_DNA"/>
</dbReference>
<dbReference type="Proteomes" id="UP000092967">
    <property type="component" value="Chromosome"/>
</dbReference>
<dbReference type="KEGG" id="wfu:AXE80_11160"/>
<dbReference type="AlphaFoldDB" id="A0A1B1Y7P9"/>
<accession>A0A1B1Y7P9</accession>
<dbReference type="InterPro" id="IPR025636">
    <property type="entry name" value="DUF4294"/>
</dbReference>
<dbReference type="STRING" id="1790137.AXE80_11160"/>
<name>A0A1B1Y7P9_9FLAO</name>
<gene>
    <name evidence="1" type="ORF">AXE80_11160</name>
</gene>
<dbReference type="OrthoDB" id="1491885at2"/>
<reference evidence="1 2" key="1">
    <citation type="submission" date="2016-02" db="EMBL/GenBank/DDBJ databases">
        <authorList>
            <person name="Wen L."/>
            <person name="He K."/>
            <person name="Yang H."/>
        </authorList>
    </citation>
    <scope>NUCLEOTIDE SEQUENCE [LARGE SCALE GENOMIC DNA]</scope>
    <source>
        <strain evidence="1 2">CZ1127</strain>
    </source>
</reference>
<sequence>MLILVFKQVNYVFLVLMKLRIQISLPFVFMLISLVLQAQDKEWIHLGKQYEDGYLITNPHQEIHLDTIVLFPKPKFTNNYDRRYYAWFRKKTYKAYPYAVLAKEKLDSLNASIDEIESSRKRRRYIKDKQKLFEEQFAEDVKKLTRTEGRILIKLIHRLTGETVNEHIQDKRGKFKAFWYRFSASFFKIDLDLEYHPENVMEDYMIENILQQAFLYGQLERHPSVLMSGKLPLPVREIHIEKKK</sequence>
<organism evidence="1 2">
    <name type="scientific">Wenyingzhuangia fucanilytica</name>
    <dbReference type="NCBI Taxonomy" id="1790137"/>
    <lineage>
        <taxon>Bacteria</taxon>
        <taxon>Pseudomonadati</taxon>
        <taxon>Bacteroidota</taxon>
        <taxon>Flavobacteriia</taxon>
        <taxon>Flavobacteriales</taxon>
        <taxon>Flavobacteriaceae</taxon>
        <taxon>Wenyingzhuangia</taxon>
    </lineage>
</organism>
<evidence type="ECO:0000313" key="2">
    <source>
        <dbReference type="Proteomes" id="UP000092967"/>
    </source>
</evidence>
<keyword evidence="2" id="KW-1185">Reference proteome</keyword>
<evidence type="ECO:0000313" key="1">
    <source>
        <dbReference type="EMBL" id="ANW96802.1"/>
    </source>
</evidence>
<proteinExistence type="predicted"/>
<protein>
    <recommendedName>
        <fullName evidence="3">DUF4294 domain-containing protein</fullName>
    </recommendedName>
</protein>
<dbReference type="Pfam" id="PF14127">
    <property type="entry name" value="DUF4294"/>
    <property type="match status" value="1"/>
</dbReference>